<reference evidence="7" key="1">
    <citation type="submission" date="2018-05" db="EMBL/GenBank/DDBJ databases">
        <title>Zavarzinia sp. HR-AS.</title>
        <authorList>
            <person name="Lee Y."/>
            <person name="Jeon C.O."/>
        </authorList>
    </citation>
    <scope>NUCLEOTIDE SEQUENCE [LARGE SCALE GENOMIC DNA]</scope>
    <source>
        <strain evidence="7">DSM 1231</strain>
    </source>
</reference>
<dbReference type="Pfam" id="PF01638">
    <property type="entry name" value="HxlR"/>
    <property type="match status" value="1"/>
</dbReference>
<proteinExistence type="predicted"/>
<dbReference type="AlphaFoldDB" id="A0A317E9X3"/>
<accession>A0A317E9X3</accession>
<dbReference type="PANTHER" id="PTHR33204">
    <property type="entry name" value="TRANSCRIPTIONAL REGULATOR, MARR FAMILY"/>
    <property type="match status" value="1"/>
</dbReference>
<evidence type="ECO:0000259" key="5">
    <source>
        <dbReference type="PROSITE" id="PS51118"/>
    </source>
</evidence>
<dbReference type="RefSeq" id="WP_109920579.1">
    <property type="nucleotide sequence ID" value="NZ_QGLF01000002.1"/>
</dbReference>
<dbReference type="PROSITE" id="PS51118">
    <property type="entry name" value="HTH_HXLR"/>
    <property type="match status" value="1"/>
</dbReference>
<dbReference type="InterPro" id="IPR036388">
    <property type="entry name" value="WH-like_DNA-bd_sf"/>
</dbReference>
<keyword evidence="3" id="KW-0804">Transcription</keyword>
<feature type="compositionally biased region" description="Basic and acidic residues" evidence="4">
    <location>
        <begin position="151"/>
        <end position="160"/>
    </location>
</feature>
<dbReference type="PANTHER" id="PTHR33204:SF18">
    <property type="entry name" value="TRANSCRIPTIONAL REGULATORY PROTEIN"/>
    <property type="match status" value="1"/>
</dbReference>
<feature type="domain" description="HTH hxlR-type" evidence="5">
    <location>
        <begin position="16"/>
        <end position="111"/>
    </location>
</feature>
<evidence type="ECO:0000256" key="3">
    <source>
        <dbReference type="ARBA" id="ARBA00023163"/>
    </source>
</evidence>
<sequence>MTSRPDHRQDPLSRNCSLARALDIVGEWWSLLVVRETFFGAHRFQDYVDQLGIARNILSARLKRLTGAGVLSRTEGEGGSVEYRLTAKGEALMPVLVALLQWGDAHANPDLPPVVLVDRLKGQPIAPLTLRAADGRDLGPRDIRALPGPGADERLRERLAPRRMTRVADGA</sequence>
<dbReference type="Gene3D" id="1.10.10.10">
    <property type="entry name" value="Winged helix-like DNA-binding domain superfamily/Winged helix DNA-binding domain"/>
    <property type="match status" value="1"/>
</dbReference>
<evidence type="ECO:0000256" key="4">
    <source>
        <dbReference type="SAM" id="MobiDB-lite"/>
    </source>
</evidence>
<keyword evidence="2" id="KW-0238">DNA-binding</keyword>
<dbReference type="InterPro" id="IPR036390">
    <property type="entry name" value="WH_DNA-bd_sf"/>
</dbReference>
<evidence type="ECO:0000256" key="1">
    <source>
        <dbReference type="ARBA" id="ARBA00023015"/>
    </source>
</evidence>
<keyword evidence="7" id="KW-1185">Reference proteome</keyword>
<dbReference type="Proteomes" id="UP000246077">
    <property type="component" value="Unassembled WGS sequence"/>
</dbReference>
<evidence type="ECO:0000256" key="2">
    <source>
        <dbReference type="ARBA" id="ARBA00023125"/>
    </source>
</evidence>
<gene>
    <name evidence="6" type="ORF">DKG75_08110</name>
</gene>
<evidence type="ECO:0000313" key="6">
    <source>
        <dbReference type="EMBL" id="PWR21935.1"/>
    </source>
</evidence>
<dbReference type="InterPro" id="IPR002577">
    <property type="entry name" value="HTH_HxlR"/>
</dbReference>
<protein>
    <submittedName>
        <fullName evidence="6">Transcriptional regulator</fullName>
    </submittedName>
</protein>
<dbReference type="EMBL" id="QGLF01000002">
    <property type="protein sequence ID" value="PWR21935.1"/>
    <property type="molecule type" value="Genomic_DNA"/>
</dbReference>
<name>A0A317E9X3_9PROT</name>
<dbReference type="GO" id="GO:0003677">
    <property type="term" value="F:DNA binding"/>
    <property type="evidence" value="ECO:0007669"/>
    <property type="project" value="UniProtKB-KW"/>
</dbReference>
<dbReference type="SUPFAM" id="SSF46785">
    <property type="entry name" value="Winged helix' DNA-binding domain"/>
    <property type="match status" value="1"/>
</dbReference>
<evidence type="ECO:0000313" key="7">
    <source>
        <dbReference type="Proteomes" id="UP000246077"/>
    </source>
</evidence>
<keyword evidence="1" id="KW-0805">Transcription regulation</keyword>
<organism evidence="6 7">
    <name type="scientific">Zavarzinia compransoris</name>
    <dbReference type="NCBI Taxonomy" id="1264899"/>
    <lineage>
        <taxon>Bacteria</taxon>
        <taxon>Pseudomonadati</taxon>
        <taxon>Pseudomonadota</taxon>
        <taxon>Alphaproteobacteria</taxon>
        <taxon>Rhodospirillales</taxon>
        <taxon>Zavarziniaceae</taxon>
        <taxon>Zavarzinia</taxon>
    </lineage>
</organism>
<comment type="caution">
    <text evidence="6">The sequence shown here is derived from an EMBL/GenBank/DDBJ whole genome shotgun (WGS) entry which is preliminary data.</text>
</comment>
<feature type="region of interest" description="Disordered" evidence="4">
    <location>
        <begin position="139"/>
        <end position="171"/>
    </location>
</feature>
<dbReference type="OrthoDB" id="9782219at2"/>